<comment type="similarity">
    <text evidence="1">Belongs to the AHA1 family.</text>
</comment>
<dbReference type="CDD" id="cd07814">
    <property type="entry name" value="SRPBCC_CalC_Aha1-like"/>
    <property type="match status" value="1"/>
</dbReference>
<dbReference type="Proteomes" id="UP000681075">
    <property type="component" value="Unassembled WGS sequence"/>
</dbReference>
<dbReference type="InterPro" id="IPR023393">
    <property type="entry name" value="START-like_dom_sf"/>
</dbReference>
<dbReference type="Pfam" id="PF08327">
    <property type="entry name" value="AHSA1"/>
    <property type="match status" value="1"/>
</dbReference>
<dbReference type="InterPro" id="IPR013538">
    <property type="entry name" value="ASHA1/2-like_C"/>
</dbReference>
<dbReference type="AlphaFoldDB" id="A0A8S8XCQ1"/>
<sequence length="138" mass="15429">MTTITDIKIRRTYDVPAQRIYDAWTDPTQLRQWFTPGGTFEGDVRVGGTYQQSMPGSHCGGQSGTYLHLDPPRLIEFTWTSPNGTDGRETIVRIEILDLGTACELVLTHMRLPDDKMQGHAEGWTELGNLLAKHVGSK</sequence>
<feature type="domain" description="Activator of Hsp90 ATPase homologue 1/2-like C-terminal" evidence="2">
    <location>
        <begin position="14"/>
        <end position="135"/>
    </location>
</feature>
<name>A0A8S8XCQ1_9PROT</name>
<gene>
    <name evidence="3" type="ORF">TMPK1_12230</name>
</gene>
<comment type="caution">
    <text evidence="3">The sequence shown here is derived from an EMBL/GenBank/DDBJ whole genome shotgun (WGS) entry which is preliminary data.</text>
</comment>
<accession>A0A8S8XCQ1</accession>
<dbReference type="SUPFAM" id="SSF55961">
    <property type="entry name" value="Bet v1-like"/>
    <property type="match status" value="1"/>
</dbReference>
<evidence type="ECO:0000313" key="4">
    <source>
        <dbReference type="Proteomes" id="UP000681075"/>
    </source>
</evidence>
<evidence type="ECO:0000313" key="3">
    <source>
        <dbReference type="EMBL" id="GIL38986.1"/>
    </source>
</evidence>
<organism evidence="3 4">
    <name type="scientific">Roseiterribacter gracilis</name>
    <dbReference type="NCBI Taxonomy" id="2812848"/>
    <lineage>
        <taxon>Bacteria</taxon>
        <taxon>Pseudomonadati</taxon>
        <taxon>Pseudomonadota</taxon>
        <taxon>Alphaproteobacteria</taxon>
        <taxon>Rhodospirillales</taxon>
        <taxon>Roseiterribacteraceae</taxon>
        <taxon>Roseiterribacter</taxon>
    </lineage>
</organism>
<keyword evidence="4" id="KW-1185">Reference proteome</keyword>
<dbReference type="RefSeq" id="WP_420242087.1">
    <property type="nucleotide sequence ID" value="NZ_BOPV01000001.1"/>
</dbReference>
<dbReference type="Gene3D" id="3.30.530.20">
    <property type="match status" value="1"/>
</dbReference>
<protein>
    <recommendedName>
        <fullName evidence="2">Activator of Hsp90 ATPase homologue 1/2-like C-terminal domain-containing protein</fullName>
    </recommendedName>
</protein>
<evidence type="ECO:0000256" key="1">
    <source>
        <dbReference type="ARBA" id="ARBA00006817"/>
    </source>
</evidence>
<evidence type="ECO:0000259" key="2">
    <source>
        <dbReference type="Pfam" id="PF08327"/>
    </source>
</evidence>
<proteinExistence type="inferred from homology"/>
<reference evidence="3" key="1">
    <citation type="submission" date="2021-02" db="EMBL/GenBank/DDBJ databases">
        <title>Genome sequence of Rhodospirillales sp. strain TMPK1 isolated from soil.</title>
        <authorList>
            <person name="Nakai R."/>
            <person name="Kusada H."/>
            <person name="Tamaki H."/>
        </authorList>
    </citation>
    <scope>NUCLEOTIDE SEQUENCE</scope>
    <source>
        <strain evidence="3">TMPK1</strain>
    </source>
</reference>
<dbReference type="EMBL" id="BOPV01000001">
    <property type="protein sequence ID" value="GIL38986.1"/>
    <property type="molecule type" value="Genomic_DNA"/>
</dbReference>